<reference evidence="5 6" key="1">
    <citation type="submission" date="2016-12" db="EMBL/GenBank/DDBJ databases">
        <title>The draft genome sequence of Actinophytocola sp. 11-183.</title>
        <authorList>
            <person name="Wang W."/>
            <person name="Yuan L."/>
        </authorList>
    </citation>
    <scope>NUCLEOTIDE SEQUENCE [LARGE SCALE GENOMIC DNA]</scope>
    <source>
        <strain evidence="5 6">11-183</strain>
    </source>
</reference>
<dbReference type="AlphaFoldDB" id="A0A1Q8C2L0"/>
<dbReference type="InterPro" id="IPR029787">
    <property type="entry name" value="Nucleotide_cyclase"/>
</dbReference>
<dbReference type="Gene3D" id="3.40.50.300">
    <property type="entry name" value="P-loop containing nucleotide triphosphate hydrolases"/>
    <property type="match status" value="1"/>
</dbReference>
<dbReference type="Pfam" id="PF13191">
    <property type="entry name" value="AAA_16"/>
    <property type="match status" value="1"/>
</dbReference>
<feature type="compositionally biased region" description="Pro residues" evidence="3">
    <location>
        <begin position="163"/>
        <end position="177"/>
    </location>
</feature>
<sequence length="1022" mass="110319">MAVRAAFYGALKEAFRTADIPWEKCEYEDRGDGALVLGPAELPKGPFIEGLPGALLAALAEHNRTNRPQRRVRLRMALHAGEINYDEHGVTSTAINLAFRLLDAEPLKAELAGSPDALAVIVSSWFFDEVVRHSDGLDQDDFTPVQAKVKETDVGAWLYLPRPAPAGRPATPGPAPRPTAVGPRLLGRDQELARLRRAADTARTGRFTLALITGEPGIGKSFLAGALRRQLAAEGWTVAWGSCPDRDGCSPGQPWTEVLQCLVGRFSREDEAELAPLLDDHATLRAAGDVPAARFRLRTAVSHLLGAVGRDDPLLVVLDDLHQADGEGLALLAHVAEDLDDVPVLLVGTYRSTEVGELLAETLATLARHGPEEIGLTGLDVGGVADLLGELCTRALTGETVAAIARRTEGNPFFVREIARLLENDGEHAAVGEVPPSVRHIVRRRVGRLPAEAQGLLRLAAVIGPEFSLDVLAEVSDLDEESLLACVDAALEAGLLVEPAQDRSLRFAHALVSETLYHDLSRLRRTGLHARVGAALERLRPGDAVALAHHFNAAQAPEAAAKAARYLWLAAEQAERRYAYREAAGFWQQAVLSHAHAPDAAASDRFELVIGSIRTLATAGELKSARDARADALAEVVGLGDAELTARVIVAYEAQGLWPQHGYGVVDERIVDLIDHTLTQLPAALVDLRCRLLACLAVELEQADDPRGEAASQEAVALARRFEDPTLLAAALNARFRRSYWTADLAERETIGAELLSLGREHRLVSVEATGRQALIRCASGRGDFAASDEHAAQLDHLATTYELSNSSAIVAWYRGLRHTVDGRFDAAARAYQQAAELTRQAGMGDIEHGAFPIASLCLAVWTGKLADQVEPCRLVHQRWPVVGAEAYALALAAAGRIEEARAVAAPRRPVPRDIRFKIVMALRGRVGLMLNDQDRIEEAYETLRPVADEVAGGESGGYAVLFPIAQLLGDLALRRRLPLAAVTHYGTATEVATRARVPAWVTAAREARARALAEHRPRRAW</sequence>
<organism evidence="5 6">
    <name type="scientific">Actinophytocola xanthii</name>
    <dbReference type="NCBI Taxonomy" id="1912961"/>
    <lineage>
        <taxon>Bacteria</taxon>
        <taxon>Bacillati</taxon>
        <taxon>Actinomycetota</taxon>
        <taxon>Actinomycetes</taxon>
        <taxon>Pseudonocardiales</taxon>
        <taxon>Pseudonocardiaceae</taxon>
    </lineage>
</organism>
<evidence type="ECO:0000313" key="6">
    <source>
        <dbReference type="Proteomes" id="UP000185596"/>
    </source>
</evidence>
<evidence type="ECO:0000256" key="1">
    <source>
        <dbReference type="ARBA" id="ARBA00022741"/>
    </source>
</evidence>
<dbReference type="Gene3D" id="3.30.70.1230">
    <property type="entry name" value="Nucleotide cyclase"/>
    <property type="match status" value="1"/>
</dbReference>
<gene>
    <name evidence="5" type="ORF">BU204_34110</name>
</gene>
<keyword evidence="6" id="KW-1185">Reference proteome</keyword>
<dbReference type="InterPro" id="IPR041664">
    <property type="entry name" value="AAA_16"/>
</dbReference>
<evidence type="ECO:0000256" key="2">
    <source>
        <dbReference type="ARBA" id="ARBA00022840"/>
    </source>
</evidence>
<keyword evidence="1" id="KW-0547">Nucleotide-binding</keyword>
<dbReference type="RefSeq" id="WP_075129938.1">
    <property type="nucleotide sequence ID" value="NZ_MSIE01000093.1"/>
</dbReference>
<dbReference type="GO" id="GO:0005524">
    <property type="term" value="F:ATP binding"/>
    <property type="evidence" value="ECO:0007669"/>
    <property type="project" value="UniProtKB-KW"/>
</dbReference>
<proteinExistence type="predicted"/>
<evidence type="ECO:0000259" key="4">
    <source>
        <dbReference type="Pfam" id="PF13191"/>
    </source>
</evidence>
<dbReference type="SUPFAM" id="SSF52540">
    <property type="entry name" value="P-loop containing nucleoside triphosphate hydrolases"/>
    <property type="match status" value="1"/>
</dbReference>
<dbReference type="OrthoDB" id="134712at2"/>
<evidence type="ECO:0000256" key="3">
    <source>
        <dbReference type="SAM" id="MobiDB-lite"/>
    </source>
</evidence>
<keyword evidence="2" id="KW-0067">ATP-binding</keyword>
<dbReference type="EMBL" id="MSIE01000093">
    <property type="protein sequence ID" value="OLF08589.1"/>
    <property type="molecule type" value="Genomic_DNA"/>
</dbReference>
<name>A0A1Q8C2L0_9PSEU</name>
<dbReference type="GO" id="GO:0004016">
    <property type="term" value="F:adenylate cyclase activity"/>
    <property type="evidence" value="ECO:0007669"/>
    <property type="project" value="TreeGrafter"/>
</dbReference>
<dbReference type="Proteomes" id="UP000185596">
    <property type="component" value="Unassembled WGS sequence"/>
</dbReference>
<feature type="domain" description="Orc1-like AAA ATPase" evidence="4">
    <location>
        <begin position="184"/>
        <end position="347"/>
    </location>
</feature>
<dbReference type="GO" id="GO:0005737">
    <property type="term" value="C:cytoplasm"/>
    <property type="evidence" value="ECO:0007669"/>
    <property type="project" value="TreeGrafter"/>
</dbReference>
<dbReference type="InterPro" id="IPR027417">
    <property type="entry name" value="P-loop_NTPase"/>
</dbReference>
<feature type="region of interest" description="Disordered" evidence="3">
    <location>
        <begin position="163"/>
        <end position="184"/>
    </location>
</feature>
<evidence type="ECO:0000313" key="5">
    <source>
        <dbReference type="EMBL" id="OLF08589.1"/>
    </source>
</evidence>
<protein>
    <recommendedName>
        <fullName evidence="4">Orc1-like AAA ATPase domain-containing protein</fullName>
    </recommendedName>
</protein>
<dbReference type="PANTHER" id="PTHR16305:SF28">
    <property type="entry name" value="GUANYLATE CYCLASE DOMAIN-CONTAINING PROTEIN"/>
    <property type="match status" value="1"/>
</dbReference>
<dbReference type="PANTHER" id="PTHR16305">
    <property type="entry name" value="TESTICULAR SOLUBLE ADENYLYL CYCLASE"/>
    <property type="match status" value="1"/>
</dbReference>
<dbReference type="STRING" id="1912961.BU204_34110"/>
<accession>A0A1Q8C2L0</accession>
<comment type="caution">
    <text evidence="5">The sequence shown here is derived from an EMBL/GenBank/DDBJ whole genome shotgun (WGS) entry which is preliminary data.</text>
</comment>